<dbReference type="InterPro" id="IPR008949">
    <property type="entry name" value="Isoprenoid_synthase_dom_sf"/>
</dbReference>
<accession>A0A0Q3I6Y3</accession>
<dbReference type="PROSITE" id="PS00444">
    <property type="entry name" value="POLYPRENYL_SYNTHASE_2"/>
    <property type="match status" value="1"/>
</dbReference>
<evidence type="ECO:0000313" key="10">
    <source>
        <dbReference type="EMBL" id="SKB80850.1"/>
    </source>
</evidence>
<reference evidence="10 12" key="2">
    <citation type="submission" date="2017-02" db="EMBL/GenBank/DDBJ databases">
        <authorList>
            <person name="Peterson S.W."/>
        </authorList>
    </citation>
    <scope>NUCLEOTIDE SEQUENCE [LARGE SCALE GENOMIC DNA]</scope>
    <source>
        <strain evidence="10 12">DSM 9653</strain>
    </source>
</reference>
<dbReference type="AlphaFoldDB" id="A0A0Q3I6Y3"/>
<dbReference type="Proteomes" id="UP000190130">
    <property type="component" value="Unassembled WGS sequence"/>
</dbReference>
<keyword evidence="4" id="KW-0479">Metal-binding</keyword>
<dbReference type="Proteomes" id="UP000051562">
    <property type="component" value="Unassembled WGS sequence"/>
</dbReference>
<dbReference type="CDD" id="cd00685">
    <property type="entry name" value="Trans_IPPS_HT"/>
    <property type="match status" value="1"/>
</dbReference>
<dbReference type="SFLD" id="SFLDS00005">
    <property type="entry name" value="Isoprenoid_Synthase_Type_I"/>
    <property type="match status" value="1"/>
</dbReference>
<keyword evidence="3 8" id="KW-0808">Transferase</keyword>
<dbReference type="OrthoDB" id="9805316at2"/>
<gene>
    <name evidence="9" type="ORF">ARD30_04635</name>
    <name evidence="10" type="ORF">SAMN05660750_02484</name>
</gene>
<proteinExistence type="inferred from homology"/>
<dbReference type="GO" id="GO:0016114">
    <property type="term" value="P:terpenoid biosynthetic process"/>
    <property type="evidence" value="ECO:0007669"/>
    <property type="project" value="UniProtKB-ARBA"/>
</dbReference>
<evidence type="ECO:0000313" key="11">
    <source>
        <dbReference type="Proteomes" id="UP000051562"/>
    </source>
</evidence>
<dbReference type="InterPro" id="IPR000092">
    <property type="entry name" value="Polyprenyl_synt"/>
</dbReference>
<dbReference type="EMBL" id="LMAR01000034">
    <property type="protein sequence ID" value="KQK30605.1"/>
    <property type="molecule type" value="Genomic_DNA"/>
</dbReference>
<dbReference type="EMBL" id="FUYX01000005">
    <property type="protein sequence ID" value="SKB80850.1"/>
    <property type="molecule type" value="Genomic_DNA"/>
</dbReference>
<evidence type="ECO:0000313" key="12">
    <source>
        <dbReference type="Proteomes" id="UP000190130"/>
    </source>
</evidence>
<dbReference type="NCBIfam" id="NF045485">
    <property type="entry name" value="FPPsyn"/>
    <property type="match status" value="1"/>
</dbReference>
<dbReference type="SUPFAM" id="SSF48576">
    <property type="entry name" value="Terpenoid synthases"/>
    <property type="match status" value="1"/>
</dbReference>
<reference evidence="9 11" key="1">
    <citation type="submission" date="2015-10" db="EMBL/GenBank/DDBJ databases">
        <title>Draft genome of Bosea thiooxidans.</title>
        <authorList>
            <person name="Wang X."/>
        </authorList>
    </citation>
    <scope>NUCLEOTIDE SEQUENCE [LARGE SCALE GENOMIC DNA]</scope>
    <source>
        <strain evidence="9 11">CGMCC 9174</strain>
    </source>
</reference>
<dbReference type="Pfam" id="PF00348">
    <property type="entry name" value="polyprenyl_synt"/>
    <property type="match status" value="1"/>
</dbReference>
<dbReference type="GO" id="GO:0005737">
    <property type="term" value="C:cytoplasm"/>
    <property type="evidence" value="ECO:0007669"/>
    <property type="project" value="UniProtKB-ARBA"/>
</dbReference>
<name>A0A0Q3I6Y3_9HYPH</name>
<dbReference type="STRING" id="53254.SAMN05660750_02484"/>
<evidence type="ECO:0000256" key="2">
    <source>
        <dbReference type="ARBA" id="ARBA00006706"/>
    </source>
</evidence>
<dbReference type="InterPro" id="IPR053378">
    <property type="entry name" value="Prenyl_diphosphate_synthase"/>
</dbReference>
<dbReference type="PANTHER" id="PTHR43281:SF1">
    <property type="entry name" value="FARNESYL DIPHOSPHATE SYNTHASE"/>
    <property type="match status" value="1"/>
</dbReference>
<evidence type="ECO:0000256" key="7">
    <source>
        <dbReference type="ARBA" id="ARBA00069024"/>
    </source>
</evidence>
<dbReference type="Gene3D" id="1.10.600.10">
    <property type="entry name" value="Farnesyl Diphosphate Synthase"/>
    <property type="match status" value="1"/>
</dbReference>
<evidence type="ECO:0000256" key="5">
    <source>
        <dbReference type="ARBA" id="ARBA00022842"/>
    </source>
</evidence>
<dbReference type="SFLD" id="SFLDG01017">
    <property type="entry name" value="Polyprenyl_Transferase_Like"/>
    <property type="match status" value="1"/>
</dbReference>
<dbReference type="PROSITE" id="PS00723">
    <property type="entry name" value="POLYPRENYL_SYNTHASE_1"/>
    <property type="match status" value="1"/>
</dbReference>
<dbReference type="InterPro" id="IPR033749">
    <property type="entry name" value="Polyprenyl_synt_CS"/>
</dbReference>
<evidence type="ECO:0000313" key="9">
    <source>
        <dbReference type="EMBL" id="KQK30605.1"/>
    </source>
</evidence>
<evidence type="ECO:0000256" key="3">
    <source>
        <dbReference type="ARBA" id="ARBA00022679"/>
    </source>
</evidence>
<dbReference type="GO" id="GO:0004659">
    <property type="term" value="F:prenyltransferase activity"/>
    <property type="evidence" value="ECO:0007669"/>
    <property type="project" value="InterPro"/>
</dbReference>
<organism evidence="9 11">
    <name type="scientific">Bosea thiooxidans</name>
    <dbReference type="NCBI Taxonomy" id="53254"/>
    <lineage>
        <taxon>Bacteria</taxon>
        <taxon>Pseudomonadati</taxon>
        <taxon>Pseudomonadota</taxon>
        <taxon>Alphaproteobacteria</taxon>
        <taxon>Hyphomicrobiales</taxon>
        <taxon>Boseaceae</taxon>
        <taxon>Bosea</taxon>
    </lineage>
</organism>
<comment type="cofactor">
    <cofactor evidence="1">
        <name>Mg(2+)</name>
        <dbReference type="ChEBI" id="CHEBI:18420"/>
    </cofactor>
</comment>
<dbReference type="PANTHER" id="PTHR43281">
    <property type="entry name" value="FARNESYL DIPHOSPHATE SYNTHASE"/>
    <property type="match status" value="1"/>
</dbReference>
<dbReference type="FunFam" id="1.10.600.10:FF:000001">
    <property type="entry name" value="Geranylgeranyl diphosphate synthase"/>
    <property type="match status" value="1"/>
</dbReference>
<evidence type="ECO:0000256" key="4">
    <source>
        <dbReference type="ARBA" id="ARBA00022723"/>
    </source>
</evidence>
<comment type="similarity">
    <text evidence="2 8">Belongs to the FPP/GGPP synthase family.</text>
</comment>
<evidence type="ECO:0000256" key="1">
    <source>
        <dbReference type="ARBA" id="ARBA00001946"/>
    </source>
</evidence>
<dbReference type="GO" id="GO:0046872">
    <property type="term" value="F:metal ion binding"/>
    <property type="evidence" value="ECO:0007669"/>
    <property type="project" value="UniProtKB-KW"/>
</dbReference>
<sequence>MSSVPSSASPGEIEARLARHAEAIEALLAALLADAAKPGETARPARLLAAMRHGALGGGKRLRPFLTAETARLFGAAPEQGLRAGAAVELLHCYSLVHDDLPAMDDDDLRRGRPTVHKAFDEATAILAGDALLTLAFEVLADEATHPSGAVRAALVSCLARASGLGGMVGGQMLDLAAEGRFAEGPEALPEAAIRRLQAMKTGALLAASVEIGARLGGADAAALAALGDYGRALGATFQVADDILDVESDAEQMGKATAKDADKGKATLVGALGLDGAKRERDRLSEAAVAALAGFGPEADVLRAAARFAAQRKS</sequence>
<evidence type="ECO:0000256" key="6">
    <source>
        <dbReference type="ARBA" id="ARBA00023229"/>
    </source>
</evidence>
<dbReference type="RefSeq" id="WP_055728136.1">
    <property type="nucleotide sequence ID" value="NZ_FUYX01000005.1"/>
</dbReference>
<keyword evidence="11" id="KW-1185">Reference proteome</keyword>
<protein>
    <recommendedName>
        <fullName evidence="7">Probable farnesyl diphosphate synthase</fullName>
    </recommendedName>
</protein>
<keyword evidence="5" id="KW-0460">Magnesium</keyword>
<evidence type="ECO:0000256" key="8">
    <source>
        <dbReference type="RuleBase" id="RU004466"/>
    </source>
</evidence>
<keyword evidence="6" id="KW-0414">Isoprene biosynthesis</keyword>